<evidence type="ECO:0000313" key="2">
    <source>
        <dbReference type="Proteomes" id="UP000239203"/>
    </source>
</evidence>
<name>A0A2S6GUB1_9PSEU</name>
<evidence type="ECO:0000313" key="1">
    <source>
        <dbReference type="EMBL" id="PPK68779.1"/>
    </source>
</evidence>
<proteinExistence type="predicted"/>
<dbReference type="SUPFAM" id="SSF48403">
    <property type="entry name" value="Ankyrin repeat"/>
    <property type="match status" value="1"/>
</dbReference>
<dbReference type="Proteomes" id="UP000239203">
    <property type="component" value="Unassembled WGS sequence"/>
</dbReference>
<reference evidence="1 2" key="1">
    <citation type="submission" date="2018-02" db="EMBL/GenBank/DDBJ databases">
        <title>Genomic Encyclopedia of Archaeal and Bacterial Type Strains, Phase II (KMG-II): from individual species to whole genera.</title>
        <authorList>
            <person name="Goeker M."/>
        </authorList>
    </citation>
    <scope>NUCLEOTIDE SEQUENCE [LARGE SCALE GENOMIC DNA]</scope>
    <source>
        <strain evidence="1 2">YU 961-1</strain>
    </source>
</reference>
<dbReference type="InterPro" id="IPR036770">
    <property type="entry name" value="Ankyrin_rpt-contain_sf"/>
</dbReference>
<comment type="caution">
    <text evidence="1">The sequence shown here is derived from an EMBL/GenBank/DDBJ whole genome shotgun (WGS) entry which is preliminary data.</text>
</comment>
<dbReference type="Gene3D" id="1.25.40.20">
    <property type="entry name" value="Ankyrin repeat-containing domain"/>
    <property type="match status" value="1"/>
</dbReference>
<organism evidence="1 2">
    <name type="scientific">Actinokineospora auranticolor</name>
    <dbReference type="NCBI Taxonomy" id="155976"/>
    <lineage>
        <taxon>Bacteria</taxon>
        <taxon>Bacillati</taxon>
        <taxon>Actinomycetota</taxon>
        <taxon>Actinomycetes</taxon>
        <taxon>Pseudonocardiales</taxon>
        <taxon>Pseudonocardiaceae</taxon>
        <taxon>Actinokineospora</taxon>
    </lineage>
</organism>
<keyword evidence="2" id="KW-1185">Reference proteome</keyword>
<gene>
    <name evidence="1" type="ORF">CLV40_10421</name>
</gene>
<dbReference type="EMBL" id="PTIX01000004">
    <property type="protein sequence ID" value="PPK68779.1"/>
    <property type="molecule type" value="Genomic_DNA"/>
</dbReference>
<accession>A0A2S6GUB1</accession>
<sequence length="108" mass="11963">MSDSRYWTPAHHAVENFEVEELSRLLSAGSDPDEVFVDFTLLTHAIDAEGDAANQTREPLSVHLTAVLLAFGADPRLPDPKGRTPMDMALSYRHDLAVKLLQAHLDRA</sequence>
<dbReference type="AlphaFoldDB" id="A0A2S6GUB1"/>
<protein>
    <submittedName>
        <fullName evidence="1">Uncharacterized protein</fullName>
    </submittedName>
</protein>
<dbReference type="OrthoDB" id="1438637at2"/>